<evidence type="ECO:0008006" key="3">
    <source>
        <dbReference type="Google" id="ProtNLM"/>
    </source>
</evidence>
<protein>
    <recommendedName>
        <fullName evidence="3">Protein kinase domain-containing protein</fullName>
    </recommendedName>
</protein>
<evidence type="ECO:0000313" key="1">
    <source>
        <dbReference type="EMBL" id="RMX49992.1"/>
    </source>
</evidence>
<organism evidence="1 2">
    <name type="scientific">Pocillopora damicornis</name>
    <name type="common">Cauliflower coral</name>
    <name type="synonym">Millepora damicornis</name>
    <dbReference type="NCBI Taxonomy" id="46731"/>
    <lineage>
        <taxon>Eukaryota</taxon>
        <taxon>Metazoa</taxon>
        <taxon>Cnidaria</taxon>
        <taxon>Anthozoa</taxon>
        <taxon>Hexacorallia</taxon>
        <taxon>Scleractinia</taxon>
        <taxon>Astrocoeniina</taxon>
        <taxon>Pocilloporidae</taxon>
        <taxon>Pocillopora</taxon>
    </lineage>
</organism>
<sequence length="245" mass="28351">MADSEQNLPKGKKGWSHHLFKRISWKKNRKRPFKFWQHQRPLKAQLLKSLHQKISSSTFGDYPGMYCGFSVVIKEYKETRELARYKVHVLQQLGDHPSIPLLFGVLLEKKPHHGDEGKSLTVCKAAKNKVSEQKDWNSILHDMAVTLAHIPKCGFTPSTPHHNRFSHVLPLQKLKLPFQNCRILKVITRIVHCARTFRQNRELSGESDVYSLIYLIIKVYPLFKFKAMPSKGLSQVVSTRPSTME</sequence>
<dbReference type="EMBL" id="RCHS01002012">
    <property type="protein sequence ID" value="RMX49992.1"/>
    <property type="molecule type" value="Genomic_DNA"/>
</dbReference>
<evidence type="ECO:0000313" key="2">
    <source>
        <dbReference type="Proteomes" id="UP000275408"/>
    </source>
</evidence>
<dbReference type="STRING" id="46731.A0A3M6U8H5"/>
<proteinExistence type="predicted"/>
<comment type="caution">
    <text evidence="1">The sequence shown here is derived from an EMBL/GenBank/DDBJ whole genome shotgun (WGS) entry which is preliminary data.</text>
</comment>
<gene>
    <name evidence="1" type="ORF">pdam_00016655</name>
</gene>
<keyword evidence="2" id="KW-1185">Reference proteome</keyword>
<name>A0A3M6U8H5_POCDA</name>
<accession>A0A3M6U8H5</accession>
<dbReference type="AlphaFoldDB" id="A0A3M6U8H5"/>
<reference evidence="1 2" key="1">
    <citation type="journal article" date="2018" name="Sci. Rep.">
        <title>Comparative analysis of the Pocillopora damicornis genome highlights role of immune system in coral evolution.</title>
        <authorList>
            <person name="Cunning R."/>
            <person name="Bay R.A."/>
            <person name="Gillette P."/>
            <person name="Baker A.C."/>
            <person name="Traylor-Knowles N."/>
        </authorList>
    </citation>
    <scope>NUCLEOTIDE SEQUENCE [LARGE SCALE GENOMIC DNA]</scope>
    <source>
        <strain evidence="1">RSMAS</strain>
        <tissue evidence="1">Whole animal</tissue>
    </source>
</reference>
<feature type="non-terminal residue" evidence="1">
    <location>
        <position position="245"/>
    </location>
</feature>
<dbReference type="Proteomes" id="UP000275408">
    <property type="component" value="Unassembled WGS sequence"/>
</dbReference>
<dbReference type="OrthoDB" id="6349622at2759"/>